<dbReference type="OrthoDB" id="781818at2759"/>
<organism evidence="1 2">
    <name type="scientific">Actinidia chinensis var. chinensis</name>
    <name type="common">Chinese soft-hair kiwi</name>
    <dbReference type="NCBI Taxonomy" id="1590841"/>
    <lineage>
        <taxon>Eukaryota</taxon>
        <taxon>Viridiplantae</taxon>
        <taxon>Streptophyta</taxon>
        <taxon>Embryophyta</taxon>
        <taxon>Tracheophyta</taxon>
        <taxon>Spermatophyta</taxon>
        <taxon>Magnoliopsida</taxon>
        <taxon>eudicotyledons</taxon>
        <taxon>Gunneridae</taxon>
        <taxon>Pentapetalae</taxon>
        <taxon>asterids</taxon>
        <taxon>Ericales</taxon>
        <taxon>Actinidiaceae</taxon>
        <taxon>Actinidia</taxon>
    </lineage>
</organism>
<dbReference type="GO" id="GO:0006513">
    <property type="term" value="P:protein monoubiquitination"/>
    <property type="evidence" value="ECO:0007669"/>
    <property type="project" value="TreeGrafter"/>
</dbReference>
<gene>
    <name evidence="1" type="ORF">CEY00_Acc02404</name>
</gene>
<accession>A0A2R6RYX1</accession>
<dbReference type="InterPro" id="IPR019193">
    <property type="entry name" value="UBQ-conj_enz_E2-bd_prot"/>
</dbReference>
<comment type="caution">
    <text evidence="1">The sequence shown here is derived from an EMBL/GenBank/DDBJ whole genome shotgun (WGS) entry which is preliminary data.</text>
</comment>
<dbReference type="InParanoid" id="A0A2R6RYX1"/>
<dbReference type="GO" id="GO:0005829">
    <property type="term" value="C:cytosol"/>
    <property type="evidence" value="ECO:0007669"/>
    <property type="project" value="TreeGrafter"/>
</dbReference>
<evidence type="ECO:0000313" key="2">
    <source>
        <dbReference type="Proteomes" id="UP000241394"/>
    </source>
</evidence>
<reference evidence="1 2" key="1">
    <citation type="submission" date="2017-07" db="EMBL/GenBank/DDBJ databases">
        <title>An improved, manually edited Actinidia chinensis var. chinensis (kiwifruit) genome highlights the challenges associated with draft genomes and gene prediction in plants.</title>
        <authorList>
            <person name="Pilkington S."/>
            <person name="Crowhurst R."/>
            <person name="Hilario E."/>
            <person name="Nardozza S."/>
            <person name="Fraser L."/>
            <person name="Peng Y."/>
            <person name="Gunaseelan K."/>
            <person name="Simpson R."/>
            <person name="Tahir J."/>
            <person name="Deroles S."/>
            <person name="Templeton K."/>
            <person name="Luo Z."/>
            <person name="Davy M."/>
            <person name="Cheng C."/>
            <person name="Mcneilage M."/>
            <person name="Scaglione D."/>
            <person name="Liu Y."/>
            <person name="Zhang Q."/>
            <person name="Datson P."/>
            <person name="De Silva N."/>
            <person name="Gardiner S."/>
            <person name="Bassett H."/>
            <person name="Chagne D."/>
            <person name="Mccallum J."/>
            <person name="Dzierzon H."/>
            <person name="Deng C."/>
            <person name="Wang Y.-Y."/>
            <person name="Barron N."/>
            <person name="Manako K."/>
            <person name="Bowen J."/>
            <person name="Foster T."/>
            <person name="Erridge Z."/>
            <person name="Tiffin H."/>
            <person name="Waite C."/>
            <person name="Davies K."/>
            <person name="Grierson E."/>
            <person name="Laing W."/>
            <person name="Kirk R."/>
            <person name="Chen X."/>
            <person name="Wood M."/>
            <person name="Montefiori M."/>
            <person name="Brummell D."/>
            <person name="Schwinn K."/>
            <person name="Catanach A."/>
            <person name="Fullerton C."/>
            <person name="Li D."/>
            <person name="Meiyalaghan S."/>
            <person name="Nieuwenhuizen N."/>
            <person name="Read N."/>
            <person name="Prakash R."/>
            <person name="Hunter D."/>
            <person name="Zhang H."/>
            <person name="Mckenzie M."/>
            <person name="Knabel M."/>
            <person name="Harris A."/>
            <person name="Allan A."/>
            <person name="Chen A."/>
            <person name="Janssen B."/>
            <person name="Plunkett B."/>
            <person name="Dwamena C."/>
            <person name="Voogd C."/>
            <person name="Leif D."/>
            <person name="Lafferty D."/>
            <person name="Souleyre E."/>
            <person name="Varkonyi-Gasic E."/>
            <person name="Gambi F."/>
            <person name="Hanley J."/>
            <person name="Yao J.-L."/>
            <person name="Cheung J."/>
            <person name="David K."/>
            <person name="Warren B."/>
            <person name="Marsh K."/>
            <person name="Snowden K."/>
            <person name="Lin-Wang K."/>
            <person name="Brian L."/>
            <person name="Martinez-Sanchez M."/>
            <person name="Wang M."/>
            <person name="Ileperuma N."/>
            <person name="Macnee N."/>
            <person name="Campin R."/>
            <person name="Mcatee P."/>
            <person name="Drummond R."/>
            <person name="Espley R."/>
            <person name="Ireland H."/>
            <person name="Wu R."/>
            <person name="Atkinson R."/>
            <person name="Karunairetnam S."/>
            <person name="Bulley S."/>
            <person name="Chunkath S."/>
            <person name="Hanley Z."/>
            <person name="Storey R."/>
            <person name="Thrimawithana A."/>
            <person name="Thomson S."/>
            <person name="David C."/>
            <person name="Testolin R."/>
        </authorList>
    </citation>
    <scope>NUCLEOTIDE SEQUENCE [LARGE SCALE GENOMIC DNA]</scope>
    <source>
        <strain evidence="2">cv. Red5</strain>
        <tissue evidence="1">Young leaf</tissue>
    </source>
</reference>
<dbReference type="GO" id="GO:0061630">
    <property type="term" value="F:ubiquitin protein ligase activity"/>
    <property type="evidence" value="ECO:0007669"/>
    <property type="project" value="TreeGrafter"/>
</dbReference>
<dbReference type="GO" id="GO:0000151">
    <property type="term" value="C:ubiquitin ligase complex"/>
    <property type="evidence" value="ECO:0007669"/>
    <property type="project" value="TreeGrafter"/>
</dbReference>
<dbReference type="Gramene" id="PSS35205">
    <property type="protein sequence ID" value="PSS35205"/>
    <property type="gene ID" value="CEY00_Acc02404"/>
</dbReference>
<dbReference type="GO" id="GO:0043161">
    <property type="term" value="P:proteasome-mediated ubiquitin-dependent protein catabolic process"/>
    <property type="evidence" value="ECO:0007669"/>
    <property type="project" value="TreeGrafter"/>
</dbReference>
<dbReference type="Pfam" id="PF09814">
    <property type="entry name" value="HECT_2"/>
    <property type="match status" value="2"/>
</dbReference>
<sequence>MACELGASENPRKWRFTWEAQSHIPTLKLLIFDPNTKPPIHCQNLKVQLVLEQSVVAVTWLEDEAVVSLRVPIPRALLEEESPVQFRALNDHVEVKLVLLLPVDHPILASFDSDFYESKSRLENAYSDDSRPLLMNSDIKSLSATGEVKFYCRSCSTQLTRALRLFSEMPSTNWHEIADNWFGACCCSFGGVSEKMVKKYASSYTSAEGMCLLSNTFVLLCKDDFLGCKFPCRDGSQKLVSESNFIADNGLTKAMPNRRSNHGSVTCCDEHTNSMLHFDGNVSRSSPKEDNLAANLECQVSGKVIDAESLSCMFHALEFSEDVSILGCCSDRSSHELTHKLEDCSFETSGTSPKEQKLSTTSELLENQKSFLNGLLGDVFMARSSNLSKDIQWVEFLCPQCSCLLGAYPSSNDHAPLDGGVRLFKCYISTCRPVRGSNDLFRKYTLKRMFTNQLLENAKDELSFRTVVRDLQTKSAMLQIILLNPSSWCCYGYCLGIDNATESAAKVDLFPAIKVLFSDCSSSTKSQSRMIEEWVTKNQADEVYMLAHQINALIKCLELAKDIFPLSYASLQGLALSSLAR</sequence>
<dbReference type="GO" id="GO:0031624">
    <property type="term" value="F:ubiquitin conjugating enzyme binding"/>
    <property type="evidence" value="ECO:0007669"/>
    <property type="project" value="TreeGrafter"/>
</dbReference>
<dbReference type="PANTHER" id="PTHR31531">
    <property type="entry name" value="E3 UBIQUITIN-PROTEIN LIGASE E3D FAMILY MEMBER"/>
    <property type="match status" value="1"/>
</dbReference>
<dbReference type="FunCoup" id="A0A2R6RYX1">
    <property type="interactions" value="2543"/>
</dbReference>
<reference evidence="2" key="2">
    <citation type="journal article" date="2018" name="BMC Genomics">
        <title>A manually annotated Actinidia chinensis var. chinensis (kiwifruit) genome highlights the challenges associated with draft genomes and gene prediction in plants.</title>
        <authorList>
            <person name="Pilkington S.M."/>
            <person name="Crowhurst R."/>
            <person name="Hilario E."/>
            <person name="Nardozza S."/>
            <person name="Fraser L."/>
            <person name="Peng Y."/>
            <person name="Gunaseelan K."/>
            <person name="Simpson R."/>
            <person name="Tahir J."/>
            <person name="Deroles S.C."/>
            <person name="Templeton K."/>
            <person name="Luo Z."/>
            <person name="Davy M."/>
            <person name="Cheng C."/>
            <person name="McNeilage M."/>
            <person name="Scaglione D."/>
            <person name="Liu Y."/>
            <person name="Zhang Q."/>
            <person name="Datson P."/>
            <person name="De Silva N."/>
            <person name="Gardiner S.E."/>
            <person name="Bassett H."/>
            <person name="Chagne D."/>
            <person name="McCallum J."/>
            <person name="Dzierzon H."/>
            <person name="Deng C."/>
            <person name="Wang Y.Y."/>
            <person name="Barron L."/>
            <person name="Manako K."/>
            <person name="Bowen J."/>
            <person name="Foster T.M."/>
            <person name="Erridge Z.A."/>
            <person name="Tiffin H."/>
            <person name="Waite C.N."/>
            <person name="Davies K.M."/>
            <person name="Grierson E.P."/>
            <person name="Laing W.A."/>
            <person name="Kirk R."/>
            <person name="Chen X."/>
            <person name="Wood M."/>
            <person name="Montefiori M."/>
            <person name="Brummell D.A."/>
            <person name="Schwinn K.E."/>
            <person name="Catanach A."/>
            <person name="Fullerton C."/>
            <person name="Li D."/>
            <person name="Meiyalaghan S."/>
            <person name="Nieuwenhuizen N."/>
            <person name="Read N."/>
            <person name="Prakash R."/>
            <person name="Hunter D."/>
            <person name="Zhang H."/>
            <person name="McKenzie M."/>
            <person name="Knabel M."/>
            <person name="Harris A."/>
            <person name="Allan A.C."/>
            <person name="Gleave A."/>
            <person name="Chen A."/>
            <person name="Janssen B.J."/>
            <person name="Plunkett B."/>
            <person name="Ampomah-Dwamena C."/>
            <person name="Voogd C."/>
            <person name="Leif D."/>
            <person name="Lafferty D."/>
            <person name="Souleyre E.J.F."/>
            <person name="Varkonyi-Gasic E."/>
            <person name="Gambi F."/>
            <person name="Hanley J."/>
            <person name="Yao J.L."/>
            <person name="Cheung J."/>
            <person name="David K.M."/>
            <person name="Warren B."/>
            <person name="Marsh K."/>
            <person name="Snowden K.C."/>
            <person name="Lin-Wang K."/>
            <person name="Brian L."/>
            <person name="Martinez-Sanchez M."/>
            <person name="Wang M."/>
            <person name="Ileperuma N."/>
            <person name="Macnee N."/>
            <person name="Campin R."/>
            <person name="McAtee P."/>
            <person name="Drummond R.S.M."/>
            <person name="Espley R.V."/>
            <person name="Ireland H.S."/>
            <person name="Wu R."/>
            <person name="Atkinson R.G."/>
            <person name="Karunairetnam S."/>
            <person name="Bulley S."/>
            <person name="Chunkath S."/>
            <person name="Hanley Z."/>
            <person name="Storey R."/>
            <person name="Thrimawithana A.H."/>
            <person name="Thomson S."/>
            <person name="David C."/>
            <person name="Testolin R."/>
            <person name="Huang H."/>
            <person name="Hellens R.P."/>
            <person name="Schaffer R.J."/>
        </authorList>
    </citation>
    <scope>NUCLEOTIDE SEQUENCE [LARGE SCALE GENOMIC DNA]</scope>
    <source>
        <strain evidence="2">cv. Red5</strain>
    </source>
</reference>
<dbReference type="GO" id="GO:0051865">
    <property type="term" value="P:protein autoubiquitination"/>
    <property type="evidence" value="ECO:0007669"/>
    <property type="project" value="TreeGrafter"/>
</dbReference>
<dbReference type="PANTHER" id="PTHR31531:SF2">
    <property type="entry name" value="E3 UBIQUITIN-PROTEIN LIGASE E3D"/>
    <property type="match status" value="1"/>
</dbReference>
<proteinExistence type="predicted"/>
<dbReference type="STRING" id="1590841.A0A2R6RYX1"/>
<protein>
    <submittedName>
        <fullName evidence="1">Zinc finger protein</fullName>
    </submittedName>
</protein>
<evidence type="ECO:0000313" key="1">
    <source>
        <dbReference type="EMBL" id="PSS35205.1"/>
    </source>
</evidence>
<dbReference type="Proteomes" id="UP000241394">
    <property type="component" value="Chromosome LG2"/>
</dbReference>
<dbReference type="GO" id="GO:0030332">
    <property type="term" value="F:cyclin binding"/>
    <property type="evidence" value="ECO:0007669"/>
    <property type="project" value="TreeGrafter"/>
</dbReference>
<dbReference type="EMBL" id="NKQK01000002">
    <property type="protein sequence ID" value="PSS35205.1"/>
    <property type="molecule type" value="Genomic_DNA"/>
</dbReference>
<dbReference type="AlphaFoldDB" id="A0A2R6RYX1"/>
<dbReference type="GO" id="GO:0005634">
    <property type="term" value="C:nucleus"/>
    <property type="evidence" value="ECO:0007669"/>
    <property type="project" value="TreeGrafter"/>
</dbReference>
<name>A0A2R6RYX1_ACTCC</name>
<keyword evidence="2" id="KW-1185">Reference proteome</keyword>
<dbReference type="OMA" id="FGNCCCS"/>
<dbReference type="GO" id="GO:0000209">
    <property type="term" value="P:protein polyubiquitination"/>
    <property type="evidence" value="ECO:0007669"/>
    <property type="project" value="TreeGrafter"/>
</dbReference>